<accession>A0A1I5ZJJ8</accession>
<name>A0A1I5ZJJ8_9RHOB</name>
<evidence type="ECO:0000256" key="1">
    <source>
        <dbReference type="SAM" id="MobiDB-lite"/>
    </source>
</evidence>
<protein>
    <submittedName>
        <fullName evidence="2">Uncharacterized protein</fullName>
    </submittedName>
</protein>
<dbReference type="Proteomes" id="UP000243106">
    <property type="component" value="Unassembled WGS sequence"/>
</dbReference>
<evidence type="ECO:0000313" key="3">
    <source>
        <dbReference type="Proteomes" id="UP000243106"/>
    </source>
</evidence>
<feature type="region of interest" description="Disordered" evidence="1">
    <location>
        <begin position="46"/>
        <end position="78"/>
    </location>
</feature>
<sequence>MSRLGIYADKINAIRKQRGLTPSGFREDGTDALKSDKEAMERAMYERADARLPPGNGGPTPSSDSKTEGTDESSSDED</sequence>
<reference evidence="3" key="1">
    <citation type="submission" date="2016-10" db="EMBL/GenBank/DDBJ databases">
        <authorList>
            <person name="Varghese N."/>
            <person name="Submissions S."/>
        </authorList>
    </citation>
    <scope>NUCLEOTIDE SEQUENCE [LARGE SCALE GENOMIC DNA]</scope>
    <source>
        <strain evidence="3">JCM 10271</strain>
    </source>
</reference>
<keyword evidence="3" id="KW-1185">Reference proteome</keyword>
<organism evidence="2 3">
    <name type="scientific">Roseivivax halotolerans</name>
    <dbReference type="NCBI Taxonomy" id="93684"/>
    <lineage>
        <taxon>Bacteria</taxon>
        <taxon>Pseudomonadati</taxon>
        <taxon>Pseudomonadota</taxon>
        <taxon>Alphaproteobacteria</taxon>
        <taxon>Rhodobacterales</taxon>
        <taxon>Roseobacteraceae</taxon>
        <taxon>Roseivivax</taxon>
    </lineage>
</organism>
<dbReference type="RefSeq" id="WP_093013599.1">
    <property type="nucleotide sequence ID" value="NZ_FOXV01000010.1"/>
</dbReference>
<dbReference type="EMBL" id="FOXV01000010">
    <property type="protein sequence ID" value="SFQ56631.1"/>
    <property type="molecule type" value="Genomic_DNA"/>
</dbReference>
<proteinExistence type="predicted"/>
<evidence type="ECO:0000313" key="2">
    <source>
        <dbReference type="EMBL" id="SFQ56631.1"/>
    </source>
</evidence>
<gene>
    <name evidence="2" type="ORF">SAMN05421853_110105</name>
</gene>
<dbReference type="AlphaFoldDB" id="A0A1I5ZJJ8"/>